<name>A0A0N1I4S8_LEPSE</name>
<evidence type="ECO:0000313" key="3">
    <source>
        <dbReference type="Proteomes" id="UP000038009"/>
    </source>
</evidence>
<dbReference type="OMA" id="RACTCSE"/>
<comment type="caution">
    <text evidence="2">The sequence shown here is derived from an EMBL/GenBank/DDBJ whole genome shotgun (WGS) entry which is preliminary data.</text>
</comment>
<dbReference type="InterPro" id="IPR000595">
    <property type="entry name" value="cNMP-bd_dom"/>
</dbReference>
<dbReference type="Gene3D" id="3.80.10.10">
    <property type="entry name" value="Ribonuclease Inhibitor"/>
    <property type="match status" value="1"/>
</dbReference>
<sequence>MICIPASSGGNRRHSWEGDIYQDMLKPVFPVTSLPDQNQLYAYYLTRCGYHSVRKPHRAVLALLSEDKPSRALRLATEAAERGVAVADLALTEDSSDGAAAVEARESVVALAQQQTFRLTEDSGEGLPLYVGARGMLPILDLVAELPLLEELDFSTISSWYDNDIAAQWGDGGVAGNDVVRRLCEVLPRLRVLRTLDLRGHPIGCAAAEWLIDAIHAAPTVTEVRLDAGGLSAHLLQALRQMLREHREAEAQNGRRLLTAADCAVPPYIASLPRLDRKTLREQQVLRAMLTEDVNFTSAMSDGDLAEMVLMARVMSTTEAIFRCGKAGIRGDGVHLFIVKSGCLRVYEALAGTALRRGDYFGDSYDTTLVPCSHLVEEERGLVYAVPLASCTQVLSQWSQRVAEAWPWMQRTPVLQSVEAWTRLRSCTCCVWARPEPAETVVEVGSGDGAFFVVCDGTYAALDVRDGDTAQFSERNVRCVFSRYDIFGVEASVSRKHTSSVRIKAGKEKDVAYRLLEIHGCGVRLLQQQLRQVFVSLARSYSLHADLCAGEPHSMAA</sequence>
<evidence type="ECO:0000313" key="2">
    <source>
        <dbReference type="EMBL" id="KPI85485.1"/>
    </source>
</evidence>
<dbReference type="OrthoDB" id="417078at2759"/>
<keyword evidence="3" id="KW-1185">Reference proteome</keyword>
<dbReference type="VEuPathDB" id="TriTrypDB:Lsey_0184_0060"/>
<dbReference type="SUPFAM" id="SSF52047">
    <property type="entry name" value="RNI-like"/>
    <property type="match status" value="1"/>
</dbReference>
<dbReference type="InterPro" id="IPR032675">
    <property type="entry name" value="LRR_dom_sf"/>
</dbReference>
<reference evidence="2 3" key="1">
    <citation type="journal article" date="2015" name="PLoS Pathog.">
        <title>Leptomonas seymouri: Adaptations to the Dixenous Life Cycle Analyzed by Genome Sequencing, Transcriptome Profiling and Co-infection with Leishmania donovani.</title>
        <authorList>
            <person name="Kraeva N."/>
            <person name="Butenko A."/>
            <person name="Hlavacova J."/>
            <person name="Kostygov A."/>
            <person name="Myskova J."/>
            <person name="Grybchuk D."/>
            <person name="Lestinova T."/>
            <person name="Votypka J."/>
            <person name="Volf P."/>
            <person name="Opperdoes F."/>
            <person name="Flegontov P."/>
            <person name="Lukes J."/>
            <person name="Yurchenko V."/>
        </authorList>
    </citation>
    <scope>NUCLEOTIDE SEQUENCE [LARGE SCALE GENOMIC DNA]</scope>
    <source>
        <strain evidence="2 3">ATCC 30220</strain>
    </source>
</reference>
<protein>
    <recommendedName>
        <fullName evidence="1">Cyclic nucleotide-binding domain-containing protein</fullName>
    </recommendedName>
</protein>
<dbReference type="Proteomes" id="UP000038009">
    <property type="component" value="Unassembled WGS sequence"/>
</dbReference>
<gene>
    <name evidence="2" type="ORF">ABL78_5445</name>
</gene>
<feature type="domain" description="Cyclic nucleotide-binding" evidence="1">
    <location>
        <begin position="333"/>
        <end position="363"/>
    </location>
</feature>
<organism evidence="2 3">
    <name type="scientific">Leptomonas seymouri</name>
    <dbReference type="NCBI Taxonomy" id="5684"/>
    <lineage>
        <taxon>Eukaryota</taxon>
        <taxon>Discoba</taxon>
        <taxon>Euglenozoa</taxon>
        <taxon>Kinetoplastea</taxon>
        <taxon>Metakinetoplastina</taxon>
        <taxon>Trypanosomatida</taxon>
        <taxon>Trypanosomatidae</taxon>
        <taxon>Leishmaniinae</taxon>
        <taxon>Leptomonas</taxon>
    </lineage>
</organism>
<dbReference type="AlphaFoldDB" id="A0A0N1I4S8"/>
<dbReference type="PROSITE" id="PS50042">
    <property type="entry name" value="CNMP_BINDING_3"/>
    <property type="match status" value="1"/>
</dbReference>
<accession>A0A0N1I4S8</accession>
<evidence type="ECO:0000259" key="1">
    <source>
        <dbReference type="PROSITE" id="PS50042"/>
    </source>
</evidence>
<dbReference type="EMBL" id="LJSK01000184">
    <property type="protein sequence ID" value="KPI85485.1"/>
    <property type="molecule type" value="Genomic_DNA"/>
</dbReference>
<proteinExistence type="predicted"/>